<dbReference type="Pfam" id="PF06134">
    <property type="entry name" value="RhaA"/>
    <property type="match status" value="1"/>
</dbReference>
<dbReference type="PANTHER" id="PTHR30268:SF0">
    <property type="entry name" value="L-RHAMNOSE ISOMERASE"/>
    <property type="match status" value="1"/>
</dbReference>
<comment type="function">
    <text evidence="6">Catalyzes the interconversion of L-rhamnose and L-rhamnulose.</text>
</comment>
<dbReference type="RefSeq" id="WP_145352916.1">
    <property type="nucleotide sequence ID" value="NZ_CP036262.1"/>
</dbReference>
<evidence type="ECO:0000256" key="5">
    <source>
        <dbReference type="ARBA" id="ARBA00023308"/>
    </source>
</evidence>
<evidence type="ECO:0000256" key="2">
    <source>
        <dbReference type="ARBA" id="ARBA00022723"/>
    </source>
</evidence>
<dbReference type="EC" id="5.3.1.14" evidence="6 7"/>
<evidence type="ECO:0000256" key="7">
    <source>
        <dbReference type="NCBIfam" id="TIGR01748"/>
    </source>
</evidence>
<accession>A0A517MJB3</accession>
<dbReference type="InterPro" id="IPR009308">
    <property type="entry name" value="Rhamnose_isomerase"/>
</dbReference>
<dbReference type="EMBL" id="CP036262">
    <property type="protein sequence ID" value="QDS94995.1"/>
    <property type="molecule type" value="Genomic_DNA"/>
</dbReference>
<dbReference type="GO" id="GO:0019301">
    <property type="term" value="P:rhamnose catabolic process"/>
    <property type="evidence" value="ECO:0007669"/>
    <property type="project" value="UniProtKB-UniRule"/>
</dbReference>
<evidence type="ECO:0000256" key="4">
    <source>
        <dbReference type="ARBA" id="ARBA00023235"/>
    </source>
</evidence>
<keyword evidence="4 6" id="KW-0413">Isomerase</keyword>
<keyword evidence="5 6" id="KW-0684">Rhamnose metabolism</keyword>
<name>A0A517MJB3_9BACT</name>
<evidence type="ECO:0000256" key="1">
    <source>
        <dbReference type="ARBA" id="ARBA00022490"/>
    </source>
</evidence>
<dbReference type="OrthoDB" id="9766697at2"/>
<keyword evidence="1 6" id="KW-0963">Cytoplasm</keyword>
<gene>
    <name evidence="6 8" type="primary">rhaA</name>
    <name evidence="8" type="ORF">FF011L_37790</name>
</gene>
<dbReference type="GO" id="GO:0030145">
    <property type="term" value="F:manganese ion binding"/>
    <property type="evidence" value="ECO:0007669"/>
    <property type="project" value="UniProtKB-UniRule"/>
</dbReference>
<organism evidence="8 9">
    <name type="scientific">Roseimaritima multifibrata</name>
    <dbReference type="NCBI Taxonomy" id="1930274"/>
    <lineage>
        <taxon>Bacteria</taxon>
        <taxon>Pseudomonadati</taxon>
        <taxon>Planctomycetota</taxon>
        <taxon>Planctomycetia</taxon>
        <taxon>Pirellulales</taxon>
        <taxon>Pirellulaceae</taxon>
        <taxon>Roseimaritima</taxon>
    </lineage>
</organism>
<evidence type="ECO:0000256" key="3">
    <source>
        <dbReference type="ARBA" id="ARBA00023211"/>
    </source>
</evidence>
<dbReference type="NCBIfam" id="TIGR01748">
    <property type="entry name" value="rhaA"/>
    <property type="match status" value="1"/>
</dbReference>
<dbReference type="AlphaFoldDB" id="A0A517MJB3"/>
<dbReference type="Proteomes" id="UP000320672">
    <property type="component" value="Chromosome"/>
</dbReference>
<dbReference type="PANTHER" id="PTHR30268">
    <property type="entry name" value="L-RHAMNOSE ISOMERASE"/>
    <property type="match status" value="1"/>
</dbReference>
<feature type="binding site" evidence="6">
    <location>
        <position position="296"/>
    </location>
    <ligand>
        <name>Mn(2+)</name>
        <dbReference type="ChEBI" id="CHEBI:29035"/>
    </ligand>
</feature>
<dbReference type="InterPro" id="IPR036237">
    <property type="entry name" value="Xyl_isomerase-like_sf"/>
</dbReference>
<keyword evidence="2 6" id="KW-0479">Metal-binding</keyword>
<proteinExistence type="inferred from homology"/>
<comment type="catalytic activity">
    <reaction evidence="6">
        <text>L-rhamnopyranose = L-rhamnulose</text>
        <dbReference type="Rhea" id="RHEA:23160"/>
        <dbReference type="ChEBI" id="CHEBI:17897"/>
        <dbReference type="ChEBI" id="CHEBI:62346"/>
        <dbReference type="EC" id="5.3.1.14"/>
    </reaction>
</comment>
<evidence type="ECO:0000256" key="6">
    <source>
        <dbReference type="HAMAP-Rule" id="MF_00541"/>
    </source>
</evidence>
<keyword evidence="3 6" id="KW-0464">Manganese</keyword>
<dbReference type="SUPFAM" id="SSF51658">
    <property type="entry name" value="Xylose isomerase-like"/>
    <property type="match status" value="1"/>
</dbReference>
<dbReference type="Gene3D" id="3.20.20.150">
    <property type="entry name" value="Divalent-metal-dependent TIM barrel enzymes"/>
    <property type="match status" value="1"/>
</dbReference>
<comment type="pathway">
    <text evidence="6">Carbohydrate degradation; L-rhamnose degradation; glycerone phosphate from L-rhamnose: step 1/3.</text>
</comment>
<dbReference type="UniPathway" id="UPA00541">
    <property type="reaction ID" value="UER00601"/>
</dbReference>
<reference evidence="8 9" key="1">
    <citation type="submission" date="2019-02" db="EMBL/GenBank/DDBJ databases">
        <title>Deep-cultivation of Planctomycetes and their phenomic and genomic characterization uncovers novel biology.</title>
        <authorList>
            <person name="Wiegand S."/>
            <person name="Jogler M."/>
            <person name="Boedeker C."/>
            <person name="Pinto D."/>
            <person name="Vollmers J."/>
            <person name="Rivas-Marin E."/>
            <person name="Kohn T."/>
            <person name="Peeters S.H."/>
            <person name="Heuer A."/>
            <person name="Rast P."/>
            <person name="Oberbeckmann S."/>
            <person name="Bunk B."/>
            <person name="Jeske O."/>
            <person name="Meyerdierks A."/>
            <person name="Storesund J.E."/>
            <person name="Kallscheuer N."/>
            <person name="Luecker S."/>
            <person name="Lage O.M."/>
            <person name="Pohl T."/>
            <person name="Merkel B.J."/>
            <person name="Hornburger P."/>
            <person name="Mueller R.-W."/>
            <person name="Bruemmer F."/>
            <person name="Labrenz M."/>
            <person name="Spormann A.M."/>
            <person name="Op den Camp H."/>
            <person name="Overmann J."/>
            <person name="Amann R."/>
            <person name="Jetten M.S.M."/>
            <person name="Mascher T."/>
            <person name="Medema M.H."/>
            <person name="Devos D.P."/>
            <person name="Kaster A.-K."/>
            <person name="Ovreas L."/>
            <person name="Rohde M."/>
            <person name="Galperin M.Y."/>
            <person name="Jogler C."/>
        </authorList>
    </citation>
    <scope>NUCLEOTIDE SEQUENCE [LARGE SCALE GENOMIC DNA]</scope>
    <source>
        <strain evidence="8 9">FF011L</strain>
    </source>
</reference>
<comment type="similarity">
    <text evidence="6">Belongs to the rhamnose isomerase family.</text>
</comment>
<evidence type="ECO:0000313" key="9">
    <source>
        <dbReference type="Proteomes" id="UP000320672"/>
    </source>
</evidence>
<sequence length="427" mass="47063">MTNPANIEKAFLLAKEQYASLGVDVDAALEKIRSVAISVHCWQGDDVAGFEGDEGALGNGLAVTGNYPGRARTADELKSDLELAYSLIPGKHRLNLHAMYGDFNGPVDRDQIEVEHFQGWIDWAASQEISLDFNPSYFSHPKAADGFTLAHADEGIRQFWIDHGIACRKIAAAMGKAQGNPCINNFWVPDGYKDTPASRKAPRERLAASLDAIFSENLPAAHTLDAVECKLFGIGSESYVVGSHEFYMGYAISRNKVLCLDAGHFHPTEGISDKISSVLMYVPELLLHVSRGVRWDSDHVVTYSDELQAIMQEIVRGDYLNRVHIGLDFFDASINRVAAWAIGTRNALKALLAASLEPTEKLQQLERDGDFTSRLALMEEQKTMPLGAIWDHYCQSVGVPVGAEWLNKVQEYEKTTLSLRSSCSATV</sequence>
<dbReference type="GO" id="GO:0005737">
    <property type="term" value="C:cytoplasm"/>
    <property type="evidence" value="ECO:0007669"/>
    <property type="project" value="UniProtKB-SubCell"/>
</dbReference>
<keyword evidence="9" id="KW-1185">Reference proteome</keyword>
<dbReference type="NCBIfam" id="NF002203">
    <property type="entry name" value="PRK01076.1"/>
    <property type="match status" value="1"/>
</dbReference>
<dbReference type="HAMAP" id="MF_00541">
    <property type="entry name" value="RhaA"/>
    <property type="match status" value="1"/>
</dbReference>
<feature type="binding site" evidence="6">
    <location>
        <position position="298"/>
    </location>
    <ligand>
        <name>Mn(2+)</name>
        <dbReference type="ChEBI" id="CHEBI:29035"/>
    </ligand>
</feature>
<comment type="subcellular location">
    <subcellularLocation>
        <location evidence="6">Cytoplasm</location>
    </subcellularLocation>
</comment>
<comment type="cofactor">
    <cofactor evidence="6">
        <name>Mn(2+)</name>
        <dbReference type="ChEBI" id="CHEBI:29035"/>
    </cofactor>
    <text evidence="6">Binds 1 Mn(2+) ion per subunit.</text>
</comment>
<dbReference type="GO" id="GO:0019324">
    <property type="term" value="P:L-lyxose metabolic process"/>
    <property type="evidence" value="ECO:0007669"/>
    <property type="project" value="TreeGrafter"/>
</dbReference>
<dbReference type="GO" id="GO:0008740">
    <property type="term" value="F:L-rhamnose isomerase activity"/>
    <property type="evidence" value="ECO:0007669"/>
    <property type="project" value="UniProtKB-UniRule"/>
</dbReference>
<feature type="binding site" evidence="6">
    <location>
        <position position="264"/>
    </location>
    <ligand>
        <name>Mn(2+)</name>
        <dbReference type="ChEBI" id="CHEBI:29035"/>
    </ligand>
</feature>
<dbReference type="KEGG" id="rml:FF011L_37790"/>
<protein>
    <recommendedName>
        <fullName evidence="6 7">L-rhamnose isomerase</fullName>
        <ecNumber evidence="6 7">5.3.1.14</ecNumber>
    </recommendedName>
</protein>
<evidence type="ECO:0000313" key="8">
    <source>
        <dbReference type="EMBL" id="QDS94995.1"/>
    </source>
</evidence>
<dbReference type="InterPro" id="IPR050337">
    <property type="entry name" value="L-rhamnose_isomerase"/>
</dbReference>